<dbReference type="InterPro" id="IPR001063">
    <property type="entry name" value="Ribosomal_uL22"/>
</dbReference>
<dbReference type="Gene3D" id="3.90.470.10">
    <property type="entry name" value="Ribosomal protein L22/L17"/>
    <property type="match status" value="1"/>
</dbReference>
<dbReference type="GO" id="GO:1990904">
    <property type="term" value="C:ribonucleoprotein complex"/>
    <property type="evidence" value="ECO:0007669"/>
    <property type="project" value="UniProtKB-KW"/>
</dbReference>
<dbReference type="EMBL" id="MGBG01000021">
    <property type="protein sequence ID" value="OGK64414.1"/>
    <property type="molecule type" value="Genomic_DNA"/>
</dbReference>
<comment type="subunit">
    <text evidence="6">Part of the 50S ribosomal subunit.</text>
</comment>
<evidence type="ECO:0000256" key="1">
    <source>
        <dbReference type="ARBA" id="ARBA00009451"/>
    </source>
</evidence>
<comment type="caution">
    <text evidence="7">The sequence shown here is derived from an EMBL/GenBank/DDBJ whole genome shotgun (WGS) entry which is preliminary data.</text>
</comment>
<keyword evidence="3 5" id="KW-0687">Ribonucleoprotein</keyword>
<evidence type="ECO:0000256" key="3">
    <source>
        <dbReference type="ARBA" id="ARBA00023274"/>
    </source>
</evidence>
<dbReference type="GO" id="GO:0005840">
    <property type="term" value="C:ribosome"/>
    <property type="evidence" value="ECO:0007669"/>
    <property type="project" value="UniProtKB-KW"/>
</dbReference>
<reference evidence="7 8" key="1">
    <citation type="journal article" date="2016" name="Nat. Commun.">
        <title>Thousands of microbial genomes shed light on interconnected biogeochemical processes in an aquifer system.</title>
        <authorList>
            <person name="Anantharaman K."/>
            <person name="Brown C.T."/>
            <person name="Hug L.A."/>
            <person name="Sharon I."/>
            <person name="Castelle C.J."/>
            <person name="Probst A.J."/>
            <person name="Thomas B.C."/>
            <person name="Singh A."/>
            <person name="Wilkins M.J."/>
            <person name="Karaoz U."/>
            <person name="Brodie E.L."/>
            <person name="Williams K.H."/>
            <person name="Hubbard S.S."/>
            <person name="Banfield J.F."/>
        </authorList>
    </citation>
    <scope>NUCLEOTIDE SEQUENCE [LARGE SCALE GENOMIC DNA]</scope>
</reference>
<sequence>MEKTAKSKYLRTSAKKLRILINNLKGQKAVLMLQKLELQSQKGAELIAGTLKSAINLFEEPLREKLTVKNIMADQGPVFKRWRAGSRGAAKKYSKKTAHLHITLEIKDKTKTKNGK</sequence>
<protein>
    <recommendedName>
        <fullName evidence="4">50S ribosomal protein L22</fullName>
    </recommendedName>
</protein>
<evidence type="ECO:0000256" key="4">
    <source>
        <dbReference type="ARBA" id="ARBA00035480"/>
    </source>
</evidence>
<proteinExistence type="inferred from homology"/>
<dbReference type="GO" id="GO:0003735">
    <property type="term" value="F:structural constituent of ribosome"/>
    <property type="evidence" value="ECO:0007669"/>
    <property type="project" value="InterPro"/>
</dbReference>
<gene>
    <name evidence="7" type="ORF">A2209_03815</name>
</gene>
<dbReference type="GO" id="GO:0006412">
    <property type="term" value="P:translation"/>
    <property type="evidence" value="ECO:0007669"/>
    <property type="project" value="InterPro"/>
</dbReference>
<dbReference type="Proteomes" id="UP000178450">
    <property type="component" value="Unassembled WGS sequence"/>
</dbReference>
<name>A0A1F7K974_9BACT</name>
<keyword evidence="6" id="KW-0699">rRNA-binding</keyword>
<dbReference type="AlphaFoldDB" id="A0A1F7K974"/>
<organism evidence="7 8">
    <name type="scientific">Candidatus Roizmanbacteria bacterium RIFOXYA1_FULL_41_12</name>
    <dbReference type="NCBI Taxonomy" id="1802082"/>
    <lineage>
        <taxon>Bacteria</taxon>
        <taxon>Candidatus Roizmaniibacteriota</taxon>
    </lineage>
</organism>
<evidence type="ECO:0000313" key="8">
    <source>
        <dbReference type="Proteomes" id="UP000178450"/>
    </source>
</evidence>
<evidence type="ECO:0000256" key="5">
    <source>
        <dbReference type="RuleBase" id="RU004005"/>
    </source>
</evidence>
<dbReference type="GO" id="GO:0019843">
    <property type="term" value="F:rRNA binding"/>
    <property type="evidence" value="ECO:0007669"/>
    <property type="project" value="UniProtKB-KW"/>
</dbReference>
<evidence type="ECO:0000313" key="7">
    <source>
        <dbReference type="EMBL" id="OGK64414.1"/>
    </source>
</evidence>
<accession>A0A1F7K974</accession>
<keyword evidence="6" id="KW-0694">RNA-binding</keyword>
<dbReference type="InterPro" id="IPR036394">
    <property type="entry name" value="Ribosomal_uL22_sf"/>
</dbReference>
<dbReference type="SUPFAM" id="SSF54843">
    <property type="entry name" value="Ribosomal protein L22"/>
    <property type="match status" value="1"/>
</dbReference>
<evidence type="ECO:0000256" key="6">
    <source>
        <dbReference type="RuleBase" id="RU004006"/>
    </source>
</evidence>
<dbReference type="Pfam" id="PF00237">
    <property type="entry name" value="Ribosomal_L22"/>
    <property type="match status" value="1"/>
</dbReference>
<keyword evidence="2 5" id="KW-0689">Ribosomal protein</keyword>
<evidence type="ECO:0000256" key="2">
    <source>
        <dbReference type="ARBA" id="ARBA00022980"/>
    </source>
</evidence>
<comment type="similarity">
    <text evidence="1 5">Belongs to the universal ribosomal protein uL22 family.</text>
</comment>